<dbReference type="Pfam" id="PF00053">
    <property type="entry name" value="EGF_laminin"/>
    <property type="match status" value="6"/>
</dbReference>
<evidence type="ECO:0000256" key="3">
    <source>
        <dbReference type="ARBA" id="ARBA00022530"/>
    </source>
</evidence>
<evidence type="ECO:0000259" key="12">
    <source>
        <dbReference type="PROSITE" id="PS51117"/>
    </source>
</evidence>
<dbReference type="InterPro" id="IPR008979">
    <property type="entry name" value="Galactose-bd-like_sf"/>
</dbReference>
<dbReference type="PROSITE" id="PS50027">
    <property type="entry name" value="EGF_LAM_2"/>
    <property type="match status" value="2"/>
</dbReference>
<dbReference type="InterPro" id="IPR000742">
    <property type="entry name" value="EGF"/>
</dbReference>
<dbReference type="FunFam" id="2.10.25.10:FF:000074">
    <property type="entry name" value="Laminin subunit alpha"/>
    <property type="match status" value="1"/>
</dbReference>
<evidence type="ECO:0000256" key="1">
    <source>
        <dbReference type="ARBA" id="ARBA00004302"/>
    </source>
</evidence>
<dbReference type="GO" id="GO:0009887">
    <property type="term" value="P:animal organ morphogenesis"/>
    <property type="evidence" value="ECO:0007669"/>
    <property type="project" value="TreeGrafter"/>
</dbReference>
<feature type="disulfide bond" evidence="10">
    <location>
        <begin position="465"/>
        <end position="474"/>
    </location>
</feature>
<dbReference type="SMART" id="SM00180">
    <property type="entry name" value="EGF_Lam"/>
    <property type="match status" value="6"/>
</dbReference>
<gene>
    <name evidence="13" type="ORF">EB796_022430</name>
</gene>
<dbReference type="GO" id="GO:0009888">
    <property type="term" value="P:tissue development"/>
    <property type="evidence" value="ECO:0007669"/>
    <property type="project" value="TreeGrafter"/>
</dbReference>
<dbReference type="PANTHER" id="PTHR10574:SF442">
    <property type="entry name" value="LAMININ-LIKE PROTEIN EPI-1"/>
    <property type="match status" value="1"/>
</dbReference>
<keyword evidence="4" id="KW-0732">Signal</keyword>
<protein>
    <submittedName>
        <fullName evidence="13">Uncharacterized protein</fullName>
    </submittedName>
</protein>
<dbReference type="PANTHER" id="PTHR10574">
    <property type="entry name" value="NETRIN/LAMININ-RELATED"/>
    <property type="match status" value="1"/>
</dbReference>
<dbReference type="PROSITE" id="PS51117">
    <property type="entry name" value="LAMININ_NTER"/>
    <property type="match status" value="1"/>
</dbReference>
<feature type="domain" description="Laminin EGF-like" evidence="11">
    <location>
        <begin position="582"/>
        <end position="629"/>
    </location>
</feature>
<dbReference type="Proteomes" id="UP000593567">
    <property type="component" value="Unassembled WGS sequence"/>
</dbReference>
<comment type="caution">
    <text evidence="10">Lacks conserved residue(s) required for the propagation of feature annotation.</text>
</comment>
<keyword evidence="6" id="KW-0084">Basement membrane</keyword>
<dbReference type="Gene3D" id="2.60.120.260">
    <property type="entry name" value="Galactose-binding domain-like"/>
    <property type="match status" value="1"/>
</dbReference>
<evidence type="ECO:0000313" key="13">
    <source>
        <dbReference type="EMBL" id="KAF6019261.1"/>
    </source>
</evidence>
<sequence>MWNWCHSATIIKVFSIFVSISIPFCAAVEALNVALLRNVTAKYTCGDFGDEIYYNHTEALWSASERVQKTCSAGDYPASNMVDGSVETYWQSASRSLLYADPLLGDENLDTIIEIDLLQEFLLEKLIITMADSKRPNHISVSKSVNGRDWAAFAYKVSIETECLAYFGVKLSSLPTDGDDYVCSSYGQSMANRNEQVVFDFSHFSEPVWKRGKFLRLQFYEMHLTLGISGNKFQHYTVSELKVFARCTCNDLNNQCVRNNITDRYECICGGNTEGDFCERCLPLHNQQPYEAGQHCEACQCYGHTDLCTYNETVANLGLSLNMAGSYSGGGVCINCLHETSGINCETCEEYYYRPAGVAQNDSHPCLPCDCAVEGIAMNPVSKQIGDCVVNNDSPLPINHLNRLMQPGDCFCKQYVDGRRCDQCLPSYYNLTVENPHGCQECQCYLPGVENGDNICDSQTGECRCKSRVAGFLCDECTHTYYNLQQSNPQGNWCYSRLLDWSLLAVSGDVMFISLSSNTTLLIDSVVMVPQEFITGDGVDVSPSALSECDLSTRSTAKVLSNTCEDYIFSTSLSYYGEGRPCDCNITGSFSATCVQRGGACECKPGVTGRTCDMCTPGFFNYTSNGCQPCNCAGINKSCDIITGKCNCSPTTEGFYCERCIKDFWSWSLVVARLVNVTLKDQ</sequence>
<name>A0A7J7J0Q8_BUGNE</name>
<keyword evidence="14" id="KW-1185">Reference proteome</keyword>
<proteinExistence type="predicted"/>
<dbReference type="InterPro" id="IPR002049">
    <property type="entry name" value="LE_dom"/>
</dbReference>
<dbReference type="FunFam" id="2.10.25.10:FF:000188">
    <property type="entry name" value="Laminin subunit gamma 2"/>
    <property type="match status" value="1"/>
</dbReference>
<keyword evidence="3" id="KW-0272">Extracellular matrix</keyword>
<keyword evidence="2" id="KW-0964">Secreted</keyword>
<evidence type="ECO:0000256" key="7">
    <source>
        <dbReference type="ARBA" id="ARBA00023157"/>
    </source>
</evidence>
<evidence type="ECO:0000313" key="14">
    <source>
        <dbReference type="Proteomes" id="UP000593567"/>
    </source>
</evidence>
<keyword evidence="7 10" id="KW-1015">Disulfide bond</keyword>
<dbReference type="InterPro" id="IPR008211">
    <property type="entry name" value="Laminin_N"/>
</dbReference>
<feature type="domain" description="Laminin EGF-like" evidence="11">
    <location>
        <begin position="442"/>
        <end position="496"/>
    </location>
</feature>
<keyword evidence="5" id="KW-0677">Repeat</keyword>
<accession>A0A7J7J0Q8</accession>
<reference evidence="13" key="1">
    <citation type="submission" date="2020-06" db="EMBL/GenBank/DDBJ databases">
        <title>Draft genome of Bugula neritina, a colonial animal packing powerful symbionts and potential medicines.</title>
        <authorList>
            <person name="Rayko M."/>
        </authorList>
    </citation>
    <scope>NUCLEOTIDE SEQUENCE [LARGE SCALE GENOMIC DNA]</scope>
    <source>
        <strain evidence="13">Kwan_BN1</strain>
    </source>
</reference>
<dbReference type="SUPFAM" id="SSF49785">
    <property type="entry name" value="Galactose-binding domain-like"/>
    <property type="match status" value="1"/>
</dbReference>
<dbReference type="EMBL" id="VXIV02003246">
    <property type="protein sequence ID" value="KAF6019261.1"/>
    <property type="molecule type" value="Genomic_DNA"/>
</dbReference>
<dbReference type="Gene3D" id="2.10.25.10">
    <property type="entry name" value="Laminin"/>
    <property type="match status" value="5"/>
</dbReference>
<dbReference type="FunFam" id="2.10.25.10:FF:000069">
    <property type="entry name" value="Laminin subunit alpha 1"/>
    <property type="match status" value="1"/>
</dbReference>
<feature type="domain" description="Laminin N-terminal" evidence="12">
    <location>
        <begin position="22"/>
        <end position="272"/>
    </location>
</feature>
<dbReference type="CDD" id="cd00055">
    <property type="entry name" value="EGF_Lam"/>
    <property type="match status" value="4"/>
</dbReference>
<dbReference type="SMART" id="SM00136">
    <property type="entry name" value="LamNT"/>
    <property type="match status" value="1"/>
</dbReference>
<comment type="caution">
    <text evidence="13">The sequence shown here is derived from an EMBL/GenBank/DDBJ whole genome shotgun (WGS) entry which is preliminary data.</text>
</comment>
<organism evidence="13 14">
    <name type="scientific">Bugula neritina</name>
    <name type="common">Brown bryozoan</name>
    <name type="synonym">Sertularia neritina</name>
    <dbReference type="NCBI Taxonomy" id="10212"/>
    <lineage>
        <taxon>Eukaryota</taxon>
        <taxon>Metazoa</taxon>
        <taxon>Spiralia</taxon>
        <taxon>Lophotrochozoa</taxon>
        <taxon>Bryozoa</taxon>
        <taxon>Gymnolaemata</taxon>
        <taxon>Cheilostomatida</taxon>
        <taxon>Flustrina</taxon>
        <taxon>Buguloidea</taxon>
        <taxon>Bugulidae</taxon>
        <taxon>Bugula</taxon>
    </lineage>
</organism>
<feature type="disulfide bond" evidence="10">
    <location>
        <begin position="584"/>
        <end position="601"/>
    </location>
</feature>
<dbReference type="PROSITE" id="PS01248">
    <property type="entry name" value="EGF_LAM_1"/>
    <property type="match status" value="1"/>
</dbReference>
<dbReference type="GO" id="GO:0005604">
    <property type="term" value="C:basement membrane"/>
    <property type="evidence" value="ECO:0007669"/>
    <property type="project" value="UniProtKB-SubCell"/>
</dbReference>
<evidence type="ECO:0000256" key="4">
    <source>
        <dbReference type="ARBA" id="ARBA00022729"/>
    </source>
</evidence>
<keyword evidence="9 10" id="KW-0424">Laminin EGF-like domain</keyword>
<evidence type="ECO:0000256" key="2">
    <source>
        <dbReference type="ARBA" id="ARBA00022525"/>
    </source>
</evidence>
<evidence type="ECO:0000259" key="11">
    <source>
        <dbReference type="PROSITE" id="PS50027"/>
    </source>
</evidence>
<evidence type="ECO:0000256" key="6">
    <source>
        <dbReference type="ARBA" id="ARBA00022869"/>
    </source>
</evidence>
<comment type="subcellular location">
    <subcellularLocation>
        <location evidence="1">Secreted</location>
        <location evidence="1">Extracellular space</location>
        <location evidence="1">Extracellular matrix</location>
        <location evidence="1">Basement membrane</location>
    </subcellularLocation>
</comment>
<dbReference type="PRINTS" id="PR00011">
    <property type="entry name" value="EGFLAMININ"/>
</dbReference>
<evidence type="ECO:0000256" key="8">
    <source>
        <dbReference type="ARBA" id="ARBA00023180"/>
    </source>
</evidence>
<dbReference type="AlphaFoldDB" id="A0A7J7J0Q8"/>
<dbReference type="OrthoDB" id="10011303at2759"/>
<evidence type="ECO:0000256" key="5">
    <source>
        <dbReference type="ARBA" id="ARBA00022737"/>
    </source>
</evidence>
<evidence type="ECO:0000256" key="10">
    <source>
        <dbReference type="PROSITE-ProRule" id="PRU00460"/>
    </source>
</evidence>
<feature type="disulfide bond" evidence="10">
    <location>
        <begin position="582"/>
        <end position="594"/>
    </location>
</feature>
<dbReference type="InterPro" id="IPR050440">
    <property type="entry name" value="Laminin/Netrin_ECM"/>
</dbReference>
<keyword evidence="8" id="KW-0325">Glycoprotein</keyword>
<evidence type="ECO:0000256" key="9">
    <source>
        <dbReference type="ARBA" id="ARBA00023292"/>
    </source>
</evidence>
<dbReference type="FunFam" id="2.10.25.10:FF:000090">
    <property type="entry name" value="laminin subunit alpha"/>
    <property type="match status" value="2"/>
</dbReference>
<dbReference type="SUPFAM" id="SSF57196">
    <property type="entry name" value="EGF/Laminin"/>
    <property type="match status" value="6"/>
</dbReference>
<dbReference type="PROSITE" id="PS00022">
    <property type="entry name" value="EGF_1"/>
    <property type="match status" value="1"/>
</dbReference>
<feature type="disulfide bond" evidence="10">
    <location>
        <begin position="603"/>
        <end position="612"/>
    </location>
</feature>